<sequence length="88" mass="9940">MTIVRFAILIELNSRIEALGDVEQYRSKVPNAKHTSGVKDDVCRYKAVNLHHTKLFCKSGAPPFMIPIMYNIKTGFTKNKLLTDDASK</sequence>
<comment type="caution">
    <text evidence="1">The sequence shown here is derived from an EMBL/GenBank/DDBJ whole genome shotgun (WGS) entry which is preliminary data.</text>
</comment>
<protein>
    <submittedName>
        <fullName evidence="1">Uncharacterized protein</fullName>
    </submittedName>
</protein>
<dbReference type="Proteomes" id="UP000681722">
    <property type="component" value="Unassembled WGS sequence"/>
</dbReference>
<dbReference type="EMBL" id="CAJOBC010134719">
    <property type="protein sequence ID" value="CAF4624781.1"/>
    <property type="molecule type" value="Genomic_DNA"/>
</dbReference>
<evidence type="ECO:0000313" key="1">
    <source>
        <dbReference type="EMBL" id="CAF4624781.1"/>
    </source>
</evidence>
<evidence type="ECO:0000313" key="2">
    <source>
        <dbReference type="Proteomes" id="UP000681722"/>
    </source>
</evidence>
<reference evidence="1" key="1">
    <citation type="submission" date="2021-02" db="EMBL/GenBank/DDBJ databases">
        <authorList>
            <person name="Nowell W R."/>
        </authorList>
    </citation>
    <scope>NUCLEOTIDE SEQUENCE</scope>
</reference>
<organism evidence="1 2">
    <name type="scientific">Didymodactylos carnosus</name>
    <dbReference type="NCBI Taxonomy" id="1234261"/>
    <lineage>
        <taxon>Eukaryota</taxon>
        <taxon>Metazoa</taxon>
        <taxon>Spiralia</taxon>
        <taxon>Gnathifera</taxon>
        <taxon>Rotifera</taxon>
        <taxon>Eurotatoria</taxon>
        <taxon>Bdelloidea</taxon>
        <taxon>Philodinida</taxon>
        <taxon>Philodinidae</taxon>
        <taxon>Didymodactylos</taxon>
    </lineage>
</organism>
<dbReference type="AlphaFoldDB" id="A0A8S2ZCE1"/>
<name>A0A8S2ZCE1_9BILA</name>
<accession>A0A8S2ZCE1</accession>
<gene>
    <name evidence="1" type="ORF">SRO942_LOCUS49658</name>
</gene>
<proteinExistence type="predicted"/>